<dbReference type="Proteomes" id="UP001164746">
    <property type="component" value="Chromosome 8"/>
</dbReference>
<feature type="non-terminal residue" evidence="1">
    <location>
        <position position="455"/>
    </location>
</feature>
<evidence type="ECO:0000313" key="2">
    <source>
        <dbReference type="Proteomes" id="UP001164746"/>
    </source>
</evidence>
<organism evidence="1 2">
    <name type="scientific">Mya arenaria</name>
    <name type="common">Soft-shell clam</name>
    <dbReference type="NCBI Taxonomy" id="6604"/>
    <lineage>
        <taxon>Eukaryota</taxon>
        <taxon>Metazoa</taxon>
        <taxon>Spiralia</taxon>
        <taxon>Lophotrochozoa</taxon>
        <taxon>Mollusca</taxon>
        <taxon>Bivalvia</taxon>
        <taxon>Autobranchia</taxon>
        <taxon>Heteroconchia</taxon>
        <taxon>Euheterodonta</taxon>
        <taxon>Imparidentia</taxon>
        <taxon>Neoheterodontei</taxon>
        <taxon>Myida</taxon>
        <taxon>Myoidea</taxon>
        <taxon>Myidae</taxon>
        <taxon>Mya</taxon>
    </lineage>
</organism>
<sequence>MATHDEYFVERNTEISKLDKEWAEHRIFGIYGLRAIGKSCFVAQFLKTRGFASIMCECSTIPTQGSLCSLLCSKLGIIPGKIVPESDAWIEHICEALQDQESDITVVFDNAEDTIEGPAGDTFLHLCDAIVEHCTNVQVIITSTTRVLFPRHSQVYFSLELPPLGPKESFELFTVAAPGVALGSYADALIELCEGLPLLILLTAAELQADGGFIAPADMVQLLLECRLETVSNSLFYPKGGMDSEARTKAFTLRPIRVRHVLNYDSNEQRFNIQGILREVIRANFVIKNLEEIRFRYSKLFSRVMKDIAHRMGTCEYTKAIADFALEQPNLRKLLHEVHHTKQENYKFFIEMASECTDLIEQFMAEESDNFYDGCLRLADMYGEVKDKATVHVAVGSMETLTKKSLNISQLGGHAYESLTVENLSGMGTAFVVLGEFDTAEKYHYCSLKRSEKLQ</sequence>
<evidence type="ECO:0000313" key="1">
    <source>
        <dbReference type="EMBL" id="WAR11280.1"/>
    </source>
</evidence>
<dbReference type="Gene3D" id="3.40.50.300">
    <property type="entry name" value="P-loop containing nucleotide triphosphate hydrolases"/>
    <property type="match status" value="1"/>
</dbReference>
<protein>
    <submittedName>
        <fullName evidence="1">Uncharacterized protein</fullName>
    </submittedName>
</protein>
<dbReference type="EMBL" id="CP111019">
    <property type="protein sequence ID" value="WAR11280.1"/>
    <property type="molecule type" value="Genomic_DNA"/>
</dbReference>
<keyword evidence="2" id="KW-1185">Reference proteome</keyword>
<dbReference type="InterPro" id="IPR027417">
    <property type="entry name" value="P-loop_NTPase"/>
</dbReference>
<dbReference type="SUPFAM" id="SSF52540">
    <property type="entry name" value="P-loop containing nucleoside triphosphate hydrolases"/>
    <property type="match status" value="1"/>
</dbReference>
<name>A0ABY7EN62_MYAAR</name>
<reference evidence="1" key="1">
    <citation type="submission" date="2022-11" db="EMBL/GenBank/DDBJ databases">
        <title>Centuries of genome instability and evolution in soft-shell clam transmissible cancer (bioRxiv).</title>
        <authorList>
            <person name="Hart S.F.M."/>
            <person name="Yonemitsu M.A."/>
            <person name="Giersch R.M."/>
            <person name="Beal B.F."/>
            <person name="Arriagada G."/>
            <person name="Davis B.W."/>
            <person name="Ostrander E.A."/>
            <person name="Goff S.P."/>
            <person name="Metzger M.J."/>
        </authorList>
    </citation>
    <scope>NUCLEOTIDE SEQUENCE</scope>
    <source>
        <strain evidence="1">MELC-2E11</strain>
        <tissue evidence="1">Siphon/mantle</tissue>
    </source>
</reference>
<gene>
    <name evidence="1" type="ORF">MAR_025460</name>
</gene>
<accession>A0ABY7EN62</accession>
<proteinExistence type="predicted"/>